<dbReference type="Gene3D" id="1.10.238.10">
    <property type="entry name" value="EF-hand"/>
    <property type="match status" value="2"/>
</dbReference>
<gene>
    <name evidence="4" type="ORF">SO694_00083013</name>
</gene>
<feature type="domain" description="EF-hand" evidence="3">
    <location>
        <begin position="299"/>
        <end position="334"/>
    </location>
</feature>
<dbReference type="SUPFAM" id="SSF47473">
    <property type="entry name" value="EF-hand"/>
    <property type="match status" value="1"/>
</dbReference>
<evidence type="ECO:0000256" key="2">
    <source>
        <dbReference type="SAM" id="MobiDB-lite"/>
    </source>
</evidence>
<feature type="compositionally biased region" description="Basic and acidic residues" evidence="2">
    <location>
        <begin position="30"/>
        <end position="59"/>
    </location>
</feature>
<organism evidence="4 5">
    <name type="scientific">Aureococcus anophagefferens</name>
    <name type="common">Harmful bloom alga</name>
    <dbReference type="NCBI Taxonomy" id="44056"/>
    <lineage>
        <taxon>Eukaryota</taxon>
        <taxon>Sar</taxon>
        <taxon>Stramenopiles</taxon>
        <taxon>Ochrophyta</taxon>
        <taxon>Pelagophyceae</taxon>
        <taxon>Pelagomonadales</taxon>
        <taxon>Pelagomonadaceae</taxon>
        <taxon>Aureococcus</taxon>
    </lineage>
</organism>
<dbReference type="EMBL" id="JBBJCI010000372">
    <property type="protein sequence ID" value="KAK7231916.1"/>
    <property type="molecule type" value="Genomic_DNA"/>
</dbReference>
<keyword evidence="1" id="KW-0106">Calcium</keyword>
<feature type="compositionally biased region" description="Basic and acidic residues" evidence="2">
    <location>
        <begin position="450"/>
        <end position="483"/>
    </location>
</feature>
<dbReference type="Proteomes" id="UP001363151">
    <property type="component" value="Unassembled WGS sequence"/>
</dbReference>
<dbReference type="InterPro" id="IPR018247">
    <property type="entry name" value="EF_Hand_1_Ca_BS"/>
</dbReference>
<dbReference type="InterPro" id="IPR052591">
    <property type="entry name" value="CML21-like"/>
</dbReference>
<evidence type="ECO:0000256" key="1">
    <source>
        <dbReference type="ARBA" id="ARBA00022837"/>
    </source>
</evidence>
<dbReference type="PROSITE" id="PS50222">
    <property type="entry name" value="EF_HAND_2"/>
    <property type="match status" value="1"/>
</dbReference>
<dbReference type="PANTHER" id="PTHR23064">
    <property type="entry name" value="TROPONIN"/>
    <property type="match status" value="1"/>
</dbReference>
<name>A0ABR1FJ91_AURAN</name>
<evidence type="ECO:0000313" key="5">
    <source>
        <dbReference type="Proteomes" id="UP001363151"/>
    </source>
</evidence>
<feature type="compositionally biased region" description="Basic and acidic residues" evidence="2">
    <location>
        <begin position="70"/>
        <end position="85"/>
    </location>
</feature>
<protein>
    <recommendedName>
        <fullName evidence="3">EF-hand domain-containing protein</fullName>
    </recommendedName>
</protein>
<proteinExistence type="predicted"/>
<evidence type="ECO:0000259" key="3">
    <source>
        <dbReference type="PROSITE" id="PS50222"/>
    </source>
</evidence>
<reference evidence="4 5" key="1">
    <citation type="submission" date="2024-03" db="EMBL/GenBank/DDBJ databases">
        <title>Aureococcus anophagefferens CCMP1851 and Kratosvirus quantuckense: Draft genome of a second virus-susceptible host strain in the model system.</title>
        <authorList>
            <person name="Chase E."/>
            <person name="Truchon A.R."/>
            <person name="Schepens W."/>
            <person name="Wilhelm S.W."/>
        </authorList>
    </citation>
    <scope>NUCLEOTIDE SEQUENCE [LARGE SCALE GENOMIC DNA]</scope>
    <source>
        <strain evidence="4 5">CCMP1851</strain>
    </source>
</reference>
<keyword evidence="5" id="KW-1185">Reference proteome</keyword>
<comment type="caution">
    <text evidence="4">The sequence shown here is derived from an EMBL/GenBank/DDBJ whole genome shotgun (WGS) entry which is preliminary data.</text>
</comment>
<evidence type="ECO:0000313" key="4">
    <source>
        <dbReference type="EMBL" id="KAK7231916.1"/>
    </source>
</evidence>
<dbReference type="InterPro" id="IPR002048">
    <property type="entry name" value="EF_hand_dom"/>
</dbReference>
<dbReference type="PROSITE" id="PS00018">
    <property type="entry name" value="EF_HAND_1"/>
    <property type="match status" value="1"/>
</dbReference>
<accession>A0ABR1FJ91</accession>
<sequence length="586" mass="63672">MPPPRYGKASKASKKEEKKPSGPSQAELLAKAREAQIAERDRVRKEREAAAQQRREAGKNKKPGAGSRQSIRDLKKEHAAKKEAEAAALGTDGRSWKAMTKSKARLAAEEAYMAKLMDDDESEREKYTSFCAHIAATEMEVWVEEVFAGVDLCRNQPVAWPCVDTDADGEITLYDFELLEGREGSSSVRRLFEVVDCIDQDGSITMQEWVQFLANLWHFGGDDLVESTLTNFENLISFRENAEIEAMERALLEAEAAQRSALPTGSMLEGGGGAEAKRRSSLDMSGIVEDRYTEAASIGLYERMDAVFEGMDFDGNGTIEKEELAELIQDDEVSAEIMPLLDNIDEDDTITKEEFRLFFDLMGKGVGETGVEACLITFENLLRLRGNKMSEAYELKRKESMQKASGGAAVPALQGVRPQSARRRPSGGLSGRRTPRSSRSGKSLRLHLTPRKDVKPGDKRSSNLPTRDDPTPRELLDSGRLDSSRLNSARGGGPFKYRGANSGDTLASPQPSGRRRSLSGSHDDIRPGSRPATPPDAPGSLEFAAAARSVPGGLPRQGSSALPADASIGEASAAALKAALAPRGPP</sequence>
<dbReference type="Pfam" id="PF13202">
    <property type="entry name" value="EF-hand_5"/>
    <property type="match status" value="1"/>
</dbReference>
<feature type="region of interest" description="Disordered" evidence="2">
    <location>
        <begin position="1"/>
        <end position="91"/>
    </location>
</feature>
<dbReference type="SMART" id="SM00054">
    <property type="entry name" value="EFh"/>
    <property type="match status" value="2"/>
</dbReference>
<feature type="compositionally biased region" description="Polar residues" evidence="2">
    <location>
        <begin position="502"/>
        <end position="511"/>
    </location>
</feature>
<feature type="region of interest" description="Disordered" evidence="2">
    <location>
        <begin position="398"/>
        <end position="540"/>
    </location>
</feature>
<dbReference type="InterPro" id="IPR011992">
    <property type="entry name" value="EF-hand-dom_pair"/>
</dbReference>